<dbReference type="Proteomes" id="UP000319160">
    <property type="component" value="Unassembled WGS sequence"/>
</dbReference>
<organism evidence="9 10">
    <name type="scientific">Xylaria flabelliformis</name>
    <dbReference type="NCBI Taxonomy" id="2512241"/>
    <lineage>
        <taxon>Eukaryota</taxon>
        <taxon>Fungi</taxon>
        <taxon>Dikarya</taxon>
        <taxon>Ascomycota</taxon>
        <taxon>Pezizomycotina</taxon>
        <taxon>Sordariomycetes</taxon>
        <taxon>Xylariomycetidae</taxon>
        <taxon>Xylariales</taxon>
        <taxon>Xylariaceae</taxon>
        <taxon>Xylaria</taxon>
    </lineage>
</organism>
<dbReference type="Gene3D" id="1.20.1250.20">
    <property type="entry name" value="MFS general substrate transporter like domains"/>
    <property type="match status" value="2"/>
</dbReference>
<evidence type="ECO:0000256" key="7">
    <source>
        <dbReference type="SAM" id="MobiDB-lite"/>
    </source>
</evidence>
<dbReference type="PANTHER" id="PTHR11360">
    <property type="entry name" value="MONOCARBOXYLATE TRANSPORTER"/>
    <property type="match status" value="1"/>
</dbReference>
<feature type="transmembrane region" description="Helical" evidence="8">
    <location>
        <begin position="182"/>
        <end position="202"/>
    </location>
</feature>
<dbReference type="AlphaFoldDB" id="A0A553I6G0"/>
<feature type="transmembrane region" description="Helical" evidence="8">
    <location>
        <begin position="312"/>
        <end position="333"/>
    </location>
</feature>
<dbReference type="GO" id="GO:0022857">
    <property type="term" value="F:transmembrane transporter activity"/>
    <property type="evidence" value="ECO:0007669"/>
    <property type="project" value="InterPro"/>
</dbReference>
<evidence type="ECO:0000256" key="1">
    <source>
        <dbReference type="ARBA" id="ARBA00004141"/>
    </source>
</evidence>
<feature type="transmembrane region" description="Helical" evidence="8">
    <location>
        <begin position="55"/>
        <end position="76"/>
    </location>
</feature>
<reference evidence="10" key="1">
    <citation type="submission" date="2019-06" db="EMBL/GenBank/DDBJ databases">
        <title>Draft genome sequence of the griseofulvin-producing fungus Xylaria cubensis strain G536.</title>
        <authorList>
            <person name="Mead M.E."/>
            <person name="Raja H.A."/>
            <person name="Steenwyk J.L."/>
            <person name="Knowles S.L."/>
            <person name="Oberlies N.H."/>
            <person name="Rokas A."/>
        </authorList>
    </citation>
    <scope>NUCLEOTIDE SEQUENCE [LARGE SCALE GENOMIC DNA]</scope>
    <source>
        <strain evidence="10">G536</strain>
    </source>
</reference>
<dbReference type="InterPro" id="IPR011701">
    <property type="entry name" value="MFS"/>
</dbReference>
<evidence type="ECO:0000256" key="2">
    <source>
        <dbReference type="ARBA" id="ARBA00006727"/>
    </source>
</evidence>
<evidence type="ECO:0000256" key="8">
    <source>
        <dbReference type="SAM" id="Phobius"/>
    </source>
</evidence>
<feature type="transmembrane region" description="Helical" evidence="8">
    <location>
        <begin position="96"/>
        <end position="118"/>
    </location>
</feature>
<dbReference type="InterPro" id="IPR050327">
    <property type="entry name" value="Proton-linked_MCT"/>
</dbReference>
<evidence type="ECO:0000256" key="4">
    <source>
        <dbReference type="ARBA" id="ARBA00022692"/>
    </source>
</evidence>
<evidence type="ECO:0000313" key="10">
    <source>
        <dbReference type="Proteomes" id="UP000319160"/>
    </source>
</evidence>
<dbReference type="Pfam" id="PF07690">
    <property type="entry name" value="MFS_1"/>
    <property type="match status" value="1"/>
</dbReference>
<feature type="transmembrane region" description="Helical" evidence="8">
    <location>
        <begin position="258"/>
        <end position="275"/>
    </location>
</feature>
<proteinExistence type="inferred from homology"/>
<evidence type="ECO:0008006" key="11">
    <source>
        <dbReference type="Google" id="ProtNLM"/>
    </source>
</evidence>
<feature type="region of interest" description="Disordered" evidence="7">
    <location>
        <begin position="1"/>
        <end position="41"/>
    </location>
</feature>
<keyword evidence="5 8" id="KW-1133">Transmembrane helix</keyword>
<keyword evidence="4 8" id="KW-0812">Transmembrane</keyword>
<comment type="caution">
    <text evidence="9">The sequence shown here is derived from an EMBL/GenBank/DDBJ whole genome shotgun (WGS) entry which is preliminary data.</text>
</comment>
<accession>A0A553I6G0</accession>
<keyword evidence="10" id="KW-1185">Reference proteome</keyword>
<feature type="transmembrane region" description="Helical" evidence="8">
    <location>
        <begin position="214"/>
        <end position="234"/>
    </location>
</feature>
<name>A0A553I6G0_9PEZI</name>
<evidence type="ECO:0000256" key="3">
    <source>
        <dbReference type="ARBA" id="ARBA00022448"/>
    </source>
</evidence>
<feature type="transmembrane region" description="Helical" evidence="8">
    <location>
        <begin position="125"/>
        <end position="144"/>
    </location>
</feature>
<evidence type="ECO:0000256" key="6">
    <source>
        <dbReference type="ARBA" id="ARBA00023136"/>
    </source>
</evidence>
<gene>
    <name evidence="9" type="ORF">FHL15_003343</name>
</gene>
<dbReference type="OrthoDB" id="5667at2759"/>
<feature type="transmembrane region" description="Helical" evidence="8">
    <location>
        <begin position="340"/>
        <end position="362"/>
    </location>
</feature>
<dbReference type="EMBL" id="VFLP01000014">
    <property type="protein sequence ID" value="TRX95789.1"/>
    <property type="molecule type" value="Genomic_DNA"/>
</dbReference>
<dbReference type="InterPro" id="IPR036259">
    <property type="entry name" value="MFS_trans_sf"/>
</dbReference>
<protein>
    <recommendedName>
        <fullName evidence="11">Major facilitator superfamily (MFS) profile domain-containing protein</fullName>
    </recommendedName>
</protein>
<keyword evidence="3" id="KW-0813">Transport</keyword>
<evidence type="ECO:0000256" key="5">
    <source>
        <dbReference type="ARBA" id="ARBA00022989"/>
    </source>
</evidence>
<comment type="subcellular location">
    <subcellularLocation>
        <location evidence="1">Membrane</location>
        <topology evidence="1">Multi-pass membrane protein</topology>
    </subcellularLocation>
</comment>
<feature type="transmembrane region" description="Helical" evidence="8">
    <location>
        <begin position="150"/>
        <end position="170"/>
    </location>
</feature>
<dbReference type="PANTHER" id="PTHR11360:SF224">
    <property type="entry name" value="MAJOR FACILITATOR SUPERFAMILY (MFS) PROFILE DOMAIN-CONTAINING PROTEIN-RELATED"/>
    <property type="match status" value="1"/>
</dbReference>
<dbReference type="GO" id="GO:0016020">
    <property type="term" value="C:membrane"/>
    <property type="evidence" value="ECO:0007669"/>
    <property type="project" value="UniProtKB-SubCell"/>
</dbReference>
<keyword evidence="6 8" id="KW-0472">Membrane</keyword>
<dbReference type="SUPFAM" id="SSF103473">
    <property type="entry name" value="MFS general substrate transporter"/>
    <property type="match status" value="1"/>
</dbReference>
<comment type="similarity">
    <text evidence="2">Belongs to the major facilitator superfamily. Monocarboxylate porter (TC 2.A.1.13) family.</text>
</comment>
<sequence length="416" mass="44710">MFQHQNEPGGEAGFETDPSVPESSDREQEKSPIPPPVTISELPPQSPFPDGGLSAWLVVLGAWACFFSSYGFVGSIGVFQDYYEANFLHDYSPSNISWILSIQAFFISALAPFAGIFFDRHGPRLLVSLGSALIILGLFTLSASTQYYQIFLSQSVSCGIGMGMIFHGCVNSVSTWFLKRRGLALGIASSGSGLGGVILPILFHRLVDRIGFPWTVRAMGFLILGIQIIAILTVRSRLEHKPKPFVFANFSRSFKDRAFVLNSAACCAGMLGTLIPPNYLQVSARAADVPQHLAIIIGRVVPLWAGDHVGPFNTIAVLMLYGAILVLALWIPAAANTSGIIAFTALFGVPWGCFNAIIPALVGEISAIEEIGFRVGTTFFINSIAVLIGNPIAGELIGKGWTVGAESYNGLKLFCE</sequence>
<evidence type="ECO:0000313" key="9">
    <source>
        <dbReference type="EMBL" id="TRX95789.1"/>
    </source>
</evidence>